<name>A0A2S2NLH0_SCHGA</name>
<dbReference type="EMBL" id="GGMR01005173">
    <property type="protein sequence ID" value="MBY17792.1"/>
    <property type="molecule type" value="Transcribed_RNA"/>
</dbReference>
<organism evidence="3">
    <name type="scientific">Schizaphis graminum</name>
    <name type="common">Green bug aphid</name>
    <dbReference type="NCBI Taxonomy" id="13262"/>
    <lineage>
        <taxon>Eukaryota</taxon>
        <taxon>Metazoa</taxon>
        <taxon>Ecdysozoa</taxon>
        <taxon>Arthropoda</taxon>
        <taxon>Hexapoda</taxon>
        <taxon>Insecta</taxon>
        <taxon>Pterygota</taxon>
        <taxon>Neoptera</taxon>
        <taxon>Paraneoptera</taxon>
        <taxon>Hemiptera</taxon>
        <taxon>Sternorrhyncha</taxon>
        <taxon>Aphidomorpha</taxon>
        <taxon>Aphidoidea</taxon>
        <taxon>Aphididae</taxon>
        <taxon>Aphidini</taxon>
        <taxon>Schizaphis</taxon>
    </lineage>
</organism>
<feature type="transmembrane region" description="Helical" evidence="1">
    <location>
        <begin position="113"/>
        <end position="133"/>
    </location>
</feature>
<sequence>MIMRIVITITAVCLAISSLATATAEAEASQQKSAEVSETNVQNVVPEGAGINVTAIAARLINDYVTPTVCSYSPEFCAKHQLHESRGIQSYLATAGTLLAGVLGVIMTKITVLIALSLLSTVIGKLLLVYALFKSGSHHHYPSYKSAHHNAEPFVKYTKDKYYIKNTPSIHNHDVVVDSPSEYSSPYHAYSPSILDSSVHSHKLKGVSYY</sequence>
<keyword evidence="2" id="KW-0732">Signal</keyword>
<accession>A0A2S2NLH0</accession>
<keyword evidence="1" id="KW-0812">Transmembrane</keyword>
<protein>
    <submittedName>
        <fullName evidence="3">Uncharacterized protein</fullName>
    </submittedName>
</protein>
<reference evidence="3" key="1">
    <citation type="submission" date="2018-04" db="EMBL/GenBank/DDBJ databases">
        <title>Transcriptome of Schizaphis graminum biotype I.</title>
        <authorList>
            <person name="Scully E.D."/>
            <person name="Geib S.M."/>
            <person name="Palmer N.A."/>
            <person name="Koch K."/>
            <person name="Bradshaw J."/>
            <person name="Heng-Moss T."/>
            <person name="Sarath G."/>
        </authorList>
    </citation>
    <scope>NUCLEOTIDE SEQUENCE</scope>
</reference>
<dbReference type="AlphaFoldDB" id="A0A2S2NLH0"/>
<evidence type="ECO:0000256" key="2">
    <source>
        <dbReference type="SAM" id="SignalP"/>
    </source>
</evidence>
<feature type="chain" id="PRO_5015410289" evidence="2">
    <location>
        <begin position="27"/>
        <end position="210"/>
    </location>
</feature>
<evidence type="ECO:0000256" key="1">
    <source>
        <dbReference type="SAM" id="Phobius"/>
    </source>
</evidence>
<feature type="transmembrane region" description="Helical" evidence="1">
    <location>
        <begin position="88"/>
        <end position="106"/>
    </location>
</feature>
<evidence type="ECO:0000313" key="3">
    <source>
        <dbReference type="EMBL" id="MBY17792.1"/>
    </source>
</evidence>
<proteinExistence type="predicted"/>
<keyword evidence="1" id="KW-1133">Transmembrane helix</keyword>
<feature type="signal peptide" evidence="2">
    <location>
        <begin position="1"/>
        <end position="26"/>
    </location>
</feature>
<gene>
    <name evidence="3" type="ORF">g.26970</name>
</gene>
<keyword evidence="1" id="KW-0472">Membrane</keyword>